<feature type="signal peptide" evidence="2">
    <location>
        <begin position="1"/>
        <end position="23"/>
    </location>
</feature>
<dbReference type="Proteomes" id="UP000297299">
    <property type="component" value="Unassembled WGS sequence"/>
</dbReference>
<protein>
    <submittedName>
        <fullName evidence="3">Uncharacterized protein</fullName>
    </submittedName>
</protein>
<feature type="compositionally biased region" description="Basic and acidic residues" evidence="1">
    <location>
        <begin position="122"/>
        <end position="138"/>
    </location>
</feature>
<dbReference type="EMBL" id="PHWZ01000072">
    <property type="protein sequence ID" value="TEY74620.1"/>
    <property type="molecule type" value="Genomic_DNA"/>
</dbReference>
<keyword evidence="4" id="KW-1185">Reference proteome</keyword>
<evidence type="ECO:0000256" key="2">
    <source>
        <dbReference type="SAM" id="SignalP"/>
    </source>
</evidence>
<dbReference type="OrthoDB" id="3555287at2759"/>
<name>A0A4Y8D8X7_9HELO</name>
<feature type="region of interest" description="Disordered" evidence="1">
    <location>
        <begin position="122"/>
        <end position="145"/>
    </location>
</feature>
<evidence type="ECO:0000313" key="4">
    <source>
        <dbReference type="Proteomes" id="UP000297299"/>
    </source>
</evidence>
<keyword evidence="2" id="KW-0732">Signal</keyword>
<organism evidence="3 4">
    <name type="scientific">Botryotinia calthae</name>
    <dbReference type="NCBI Taxonomy" id="38488"/>
    <lineage>
        <taxon>Eukaryota</taxon>
        <taxon>Fungi</taxon>
        <taxon>Dikarya</taxon>
        <taxon>Ascomycota</taxon>
        <taxon>Pezizomycotina</taxon>
        <taxon>Leotiomycetes</taxon>
        <taxon>Helotiales</taxon>
        <taxon>Sclerotiniaceae</taxon>
        <taxon>Botryotinia</taxon>
    </lineage>
</organism>
<gene>
    <name evidence="3" type="ORF">BOTCAL_0072g00160</name>
</gene>
<reference evidence="3 4" key="1">
    <citation type="submission" date="2017-11" db="EMBL/GenBank/DDBJ databases">
        <title>Comparative genomics of Botrytis spp.</title>
        <authorList>
            <person name="Valero-Jimenez C.A."/>
            <person name="Tapia P."/>
            <person name="Veloso J."/>
            <person name="Silva-Moreno E."/>
            <person name="Staats M."/>
            <person name="Valdes J.H."/>
            <person name="Van Kan J.A.L."/>
        </authorList>
    </citation>
    <scope>NUCLEOTIDE SEQUENCE [LARGE SCALE GENOMIC DNA]</scope>
    <source>
        <strain evidence="3 4">MUCL2830</strain>
    </source>
</reference>
<evidence type="ECO:0000313" key="3">
    <source>
        <dbReference type="EMBL" id="TEY74620.1"/>
    </source>
</evidence>
<sequence>MHTPASLLRYLPLLTLLHPPVSALTPPSSQAPLTSPEKCLSYSATFLTPYTPGALEPHASAKLPDFCDGIVKPVALHPNIVDDWGYVYDFSSGCGCDGAGGDGSERFWVYFPVEINSIEKDKQKHKFESSGHTDEELKKTRKKKCHGKKEEEEEIEIEIMEPWILHAEGCEDNRGDAEINGGLGTCEKGILRTWQMGVSREDWREMRSDGGMVWIVEGWDKCEELEGRLGHAEEDEVEEEVIEFEVEFEIEEEIEYEVEFEIEFEIEIEIVEERVDGENTEYEVEFEIELADTDTEEDVEEEQQEKVEILDFELKK</sequence>
<proteinExistence type="predicted"/>
<dbReference type="AlphaFoldDB" id="A0A4Y8D8X7"/>
<accession>A0A4Y8D8X7</accession>
<evidence type="ECO:0000256" key="1">
    <source>
        <dbReference type="SAM" id="MobiDB-lite"/>
    </source>
</evidence>
<comment type="caution">
    <text evidence="3">The sequence shown here is derived from an EMBL/GenBank/DDBJ whole genome shotgun (WGS) entry which is preliminary data.</text>
</comment>
<feature type="chain" id="PRO_5021417202" evidence="2">
    <location>
        <begin position="24"/>
        <end position="316"/>
    </location>
</feature>